<dbReference type="PANTHER" id="PTHR34219">
    <property type="entry name" value="IRON-REGULATED INNER MEMBRANE PROTEIN-RELATED"/>
    <property type="match status" value="1"/>
</dbReference>
<dbReference type="InterPro" id="IPR005625">
    <property type="entry name" value="PepSY-ass_TM"/>
</dbReference>
<dbReference type="RefSeq" id="WP_130856165.1">
    <property type="nucleotide sequence ID" value="NZ_JBHLWO010000001.1"/>
</dbReference>
<accession>A0ABV6HH95</accession>
<evidence type="ECO:0000313" key="2">
    <source>
        <dbReference type="EMBL" id="MFC0318071.1"/>
    </source>
</evidence>
<dbReference type="Pfam" id="PF03929">
    <property type="entry name" value="PepSY_TM"/>
    <property type="match status" value="1"/>
</dbReference>
<gene>
    <name evidence="2" type="ORF">ACFFI0_07110</name>
</gene>
<keyword evidence="1" id="KW-0812">Transmembrane</keyword>
<feature type="transmembrane region" description="Helical" evidence="1">
    <location>
        <begin position="7"/>
        <end position="35"/>
    </location>
</feature>
<dbReference type="EMBL" id="JBHLWO010000001">
    <property type="protein sequence ID" value="MFC0318071.1"/>
    <property type="molecule type" value="Genomic_DNA"/>
</dbReference>
<keyword evidence="1" id="KW-0472">Membrane</keyword>
<evidence type="ECO:0000256" key="1">
    <source>
        <dbReference type="SAM" id="Phobius"/>
    </source>
</evidence>
<proteinExistence type="predicted"/>
<feature type="transmembrane region" description="Helical" evidence="1">
    <location>
        <begin position="146"/>
        <end position="168"/>
    </location>
</feature>
<protein>
    <submittedName>
        <fullName evidence="2">PepSY-associated TM helix domain-containing protein</fullName>
    </submittedName>
</protein>
<evidence type="ECO:0000313" key="3">
    <source>
        <dbReference type="Proteomes" id="UP001589774"/>
    </source>
</evidence>
<name>A0ABV6HH95_9SPHI</name>
<feature type="transmembrane region" description="Helical" evidence="1">
    <location>
        <begin position="189"/>
        <end position="210"/>
    </location>
</feature>
<keyword evidence="1" id="KW-1133">Transmembrane helix</keyword>
<feature type="transmembrane region" description="Helical" evidence="1">
    <location>
        <begin position="341"/>
        <end position="362"/>
    </location>
</feature>
<sequence length="385" mass="44266">MKKAKKIFAWLHLWVGLTVGLIFSIAAATGAILVFEDELDPLLYPSLYYAQSNNDAYQLPLSIDSLYNLALQYAKGAAINSLVIREKTNHQEAVFFQTRGDRLTRHLFSINPYTGKLQQDIKGKQHLFTFSEELHRQLLMGKTGKVITGICCLSYLVILITGLFLWWPKNSKILRQRLKIKWDAKFKRVNWDLHAVAGFYSLPILFLIAFTGLTWSYKWFNNGIFFIFDGKGPQKELIHSGENKSQQKGSLEQMYSQTQRLLPYSSDVTLYFPEDAINLVRVSKEQHHASIANVVDQLFFDRNTGELVKKELYATRSKGMKVRRLIFPIHTGSLYGLPTKLLAFLSCLIGSSLPITGFIIWLKRKNKKKNSKIKKQVHNHYEIVN</sequence>
<organism evidence="2 3">
    <name type="scientific">Olivibacter oleidegradans</name>
    <dbReference type="NCBI Taxonomy" id="760123"/>
    <lineage>
        <taxon>Bacteria</taxon>
        <taxon>Pseudomonadati</taxon>
        <taxon>Bacteroidota</taxon>
        <taxon>Sphingobacteriia</taxon>
        <taxon>Sphingobacteriales</taxon>
        <taxon>Sphingobacteriaceae</taxon>
        <taxon>Olivibacter</taxon>
    </lineage>
</organism>
<reference evidence="2 3" key="1">
    <citation type="submission" date="2024-09" db="EMBL/GenBank/DDBJ databases">
        <authorList>
            <person name="Sun Q."/>
            <person name="Mori K."/>
        </authorList>
    </citation>
    <scope>NUCLEOTIDE SEQUENCE [LARGE SCALE GENOMIC DNA]</scope>
    <source>
        <strain evidence="2 3">CCM 7765</strain>
    </source>
</reference>
<dbReference type="PANTHER" id="PTHR34219:SF3">
    <property type="entry name" value="BLL7967 PROTEIN"/>
    <property type="match status" value="1"/>
</dbReference>
<dbReference type="Proteomes" id="UP001589774">
    <property type="component" value="Unassembled WGS sequence"/>
</dbReference>
<comment type="caution">
    <text evidence="2">The sequence shown here is derived from an EMBL/GenBank/DDBJ whole genome shotgun (WGS) entry which is preliminary data.</text>
</comment>
<keyword evidence="3" id="KW-1185">Reference proteome</keyword>